<dbReference type="PANTHER" id="PTHR46558">
    <property type="entry name" value="TRACRIPTIONAL REGULATORY PROTEIN-RELATED-RELATED"/>
    <property type="match status" value="1"/>
</dbReference>
<feature type="domain" description="HTH cro/C1-type" evidence="2">
    <location>
        <begin position="10"/>
        <end position="64"/>
    </location>
</feature>
<evidence type="ECO:0000256" key="1">
    <source>
        <dbReference type="ARBA" id="ARBA00023125"/>
    </source>
</evidence>
<dbReference type="EMBL" id="LLKB01000001">
    <property type="protein sequence ID" value="KQC86060.1"/>
    <property type="molecule type" value="Genomic_DNA"/>
</dbReference>
<organism evidence="3 4">
    <name type="scientific">Butyribacter intestini</name>
    <dbReference type="NCBI Taxonomy" id="1703332"/>
    <lineage>
        <taxon>Bacteria</taxon>
        <taxon>Bacillati</taxon>
        <taxon>Bacillota</taxon>
        <taxon>Clostridia</taxon>
        <taxon>Lachnospirales</taxon>
        <taxon>Lachnospiraceae</taxon>
        <taxon>Butyribacter</taxon>
    </lineage>
</organism>
<comment type="caution">
    <text evidence="3">The sequence shown here is derived from an EMBL/GenBank/DDBJ whole genome shotgun (WGS) entry which is preliminary data.</text>
</comment>
<evidence type="ECO:0000313" key="3">
    <source>
        <dbReference type="EMBL" id="KQC86060.1"/>
    </source>
</evidence>
<dbReference type="InterPro" id="IPR001387">
    <property type="entry name" value="Cro/C1-type_HTH"/>
</dbReference>
<accession>A0AAW3JUK2</accession>
<dbReference type="GO" id="GO:0003677">
    <property type="term" value="F:DNA binding"/>
    <property type="evidence" value="ECO:0007669"/>
    <property type="project" value="UniProtKB-KW"/>
</dbReference>
<dbReference type="CDD" id="cd00093">
    <property type="entry name" value="HTH_XRE"/>
    <property type="match status" value="1"/>
</dbReference>
<proteinExistence type="predicted"/>
<dbReference type="SMART" id="SM00530">
    <property type="entry name" value="HTH_XRE"/>
    <property type="match status" value="1"/>
</dbReference>
<name>A0AAW3JUK2_9FIRM</name>
<dbReference type="AlphaFoldDB" id="A0AAW3JUK2"/>
<keyword evidence="4" id="KW-1185">Reference proteome</keyword>
<gene>
    <name evidence="3" type="ORF">APZ18_02375</name>
</gene>
<dbReference type="PROSITE" id="PS50943">
    <property type="entry name" value="HTH_CROC1"/>
    <property type="match status" value="1"/>
</dbReference>
<dbReference type="Gene3D" id="1.10.260.40">
    <property type="entry name" value="lambda repressor-like DNA-binding domains"/>
    <property type="match status" value="1"/>
</dbReference>
<protein>
    <recommendedName>
        <fullName evidence="2">HTH cro/C1-type domain-containing protein</fullName>
    </recommendedName>
</protein>
<evidence type="ECO:0000313" key="4">
    <source>
        <dbReference type="Proteomes" id="UP000050833"/>
    </source>
</evidence>
<sequence>MGYGDVGISLEACRVNAHMKQKEWAEKLGVAPSTISNWENGTSEPNLSTLRKISELSGIPMDFIFMQIKS</sequence>
<dbReference type="InterPro" id="IPR010982">
    <property type="entry name" value="Lambda_DNA-bd_dom_sf"/>
</dbReference>
<evidence type="ECO:0000259" key="2">
    <source>
        <dbReference type="PROSITE" id="PS50943"/>
    </source>
</evidence>
<dbReference type="RefSeq" id="WP_055941261.1">
    <property type="nucleotide sequence ID" value="NZ_LLKB01000001.1"/>
</dbReference>
<reference evidence="3 4" key="1">
    <citation type="submission" date="2015-10" db="EMBL/GenBank/DDBJ databases">
        <title>Butyribacter intestini gen. nov., sp. nov., a butyric acid-producing bacterium of the family Lachnospiraceae isolated from the human faeces.</title>
        <authorList>
            <person name="Zou Y."/>
            <person name="Xue W."/>
            <person name="Luo G."/>
            <person name="Lv M."/>
        </authorList>
    </citation>
    <scope>NUCLEOTIDE SEQUENCE [LARGE SCALE GENOMIC DNA]</scope>
    <source>
        <strain evidence="3 4">TF01-11</strain>
    </source>
</reference>
<dbReference type="Pfam" id="PF01381">
    <property type="entry name" value="HTH_3"/>
    <property type="match status" value="1"/>
</dbReference>
<keyword evidence="1" id="KW-0238">DNA-binding</keyword>
<dbReference type="PANTHER" id="PTHR46558:SF13">
    <property type="entry name" value="HTH-TYPE TRANSCRIPTIONAL REGULATOR IMMR"/>
    <property type="match status" value="1"/>
</dbReference>
<dbReference type="Proteomes" id="UP000050833">
    <property type="component" value="Unassembled WGS sequence"/>
</dbReference>
<dbReference type="SUPFAM" id="SSF47413">
    <property type="entry name" value="lambda repressor-like DNA-binding domains"/>
    <property type="match status" value="1"/>
</dbReference>